<keyword evidence="3 4" id="KW-0539">Nucleus</keyword>
<comment type="subcellular location">
    <subcellularLocation>
        <location evidence="1 4">Nucleus</location>
    </subcellularLocation>
</comment>
<dbReference type="PROSITE" id="PS51477">
    <property type="entry name" value="PAH"/>
    <property type="match status" value="1"/>
</dbReference>
<dbReference type="EMBL" id="LFYR01001065">
    <property type="protein sequence ID" value="KMZ65167.1"/>
    <property type="molecule type" value="Genomic_DNA"/>
</dbReference>
<keyword evidence="6" id="KW-1185">Reference proteome</keyword>
<keyword evidence="2" id="KW-0678">Repressor</keyword>
<evidence type="ECO:0000256" key="2">
    <source>
        <dbReference type="ARBA" id="ARBA00022491"/>
    </source>
</evidence>
<evidence type="ECO:0000256" key="4">
    <source>
        <dbReference type="PROSITE-ProRule" id="PRU00810"/>
    </source>
</evidence>
<dbReference type="GO" id="GO:0005634">
    <property type="term" value="C:nucleus"/>
    <property type="evidence" value="ECO:0007669"/>
    <property type="project" value="UniProtKB-SubCell"/>
</dbReference>
<dbReference type="FunFam" id="1.20.1160.11:FF:000001">
    <property type="entry name" value="Paired amphipathic helix protein Sin3"/>
    <property type="match status" value="1"/>
</dbReference>
<comment type="caution">
    <text evidence="5">The sequence shown here is derived from an EMBL/GenBank/DDBJ whole genome shotgun (WGS) entry which is preliminary data.</text>
</comment>
<organism evidence="5 6">
    <name type="scientific">Zostera marina</name>
    <name type="common">Eelgrass</name>
    <dbReference type="NCBI Taxonomy" id="29655"/>
    <lineage>
        <taxon>Eukaryota</taxon>
        <taxon>Viridiplantae</taxon>
        <taxon>Streptophyta</taxon>
        <taxon>Embryophyta</taxon>
        <taxon>Tracheophyta</taxon>
        <taxon>Spermatophyta</taxon>
        <taxon>Magnoliopsida</taxon>
        <taxon>Liliopsida</taxon>
        <taxon>Zosteraceae</taxon>
        <taxon>Zostera</taxon>
    </lineage>
</organism>
<gene>
    <name evidence="5" type="ORF">ZOSMA_333G00030</name>
</gene>
<dbReference type="Gene3D" id="1.20.1160.11">
    <property type="entry name" value="Paired amphipathic helix"/>
    <property type="match status" value="1"/>
</dbReference>
<dbReference type="SUPFAM" id="SSF47762">
    <property type="entry name" value="PAH2 domain"/>
    <property type="match status" value="2"/>
</dbReference>
<dbReference type="InterPro" id="IPR039774">
    <property type="entry name" value="Sin3-like"/>
</dbReference>
<dbReference type="PANTHER" id="PTHR12346">
    <property type="entry name" value="SIN3B-RELATED"/>
    <property type="match status" value="1"/>
</dbReference>
<dbReference type="GO" id="GO:0003714">
    <property type="term" value="F:transcription corepressor activity"/>
    <property type="evidence" value="ECO:0007669"/>
    <property type="project" value="InterPro"/>
</dbReference>
<sequence>MASGNDNQKLSTKHALVYLRNVKDVFHDYKEKYGEFLEVMKDFKAERTDTRGVIEQVRRALFKDHPDLILGFNDFLPHGYSIQSIATNPVDLEDKKPIEFEEAISFVNKIKVSVLFQSHQDLLDEFVHFLPDTSTLSSTFHSSSGRLFGHRDDRSSAKPAIFNRHINKKGDEIFNYREHDKKKRVDRENDRMEDH</sequence>
<evidence type="ECO:0000313" key="6">
    <source>
        <dbReference type="Proteomes" id="UP000036987"/>
    </source>
</evidence>
<dbReference type="OMA" id="RDENVYT"/>
<name>A0A0K9PA95_ZOSMR</name>
<dbReference type="Pfam" id="PF02671">
    <property type="entry name" value="PAH"/>
    <property type="match status" value="1"/>
</dbReference>
<dbReference type="Proteomes" id="UP000036987">
    <property type="component" value="Unassembled WGS sequence"/>
</dbReference>
<evidence type="ECO:0000256" key="3">
    <source>
        <dbReference type="ARBA" id="ARBA00023242"/>
    </source>
</evidence>
<evidence type="ECO:0000313" key="5">
    <source>
        <dbReference type="EMBL" id="KMZ65167.1"/>
    </source>
</evidence>
<protein>
    <submittedName>
        <fullName evidence="5">Uncharacterized protein</fullName>
    </submittedName>
</protein>
<proteinExistence type="predicted"/>
<dbReference type="AlphaFoldDB" id="A0A0K9PA95"/>
<dbReference type="InterPro" id="IPR003822">
    <property type="entry name" value="PAH"/>
</dbReference>
<accession>A0A0K9PA95</accession>
<dbReference type="InterPro" id="IPR036600">
    <property type="entry name" value="PAH_sf"/>
</dbReference>
<dbReference type="OrthoDB" id="10265969at2759"/>
<dbReference type="STRING" id="29655.A0A0K9PA95"/>
<dbReference type="PANTHER" id="PTHR12346:SF0">
    <property type="entry name" value="SIN3A, ISOFORM G"/>
    <property type="match status" value="1"/>
</dbReference>
<reference evidence="6" key="1">
    <citation type="journal article" date="2016" name="Nature">
        <title>The genome of the seagrass Zostera marina reveals angiosperm adaptation to the sea.</title>
        <authorList>
            <person name="Olsen J.L."/>
            <person name="Rouze P."/>
            <person name="Verhelst B."/>
            <person name="Lin Y.-C."/>
            <person name="Bayer T."/>
            <person name="Collen J."/>
            <person name="Dattolo E."/>
            <person name="De Paoli E."/>
            <person name="Dittami S."/>
            <person name="Maumus F."/>
            <person name="Michel G."/>
            <person name="Kersting A."/>
            <person name="Lauritano C."/>
            <person name="Lohaus R."/>
            <person name="Toepel M."/>
            <person name="Tonon T."/>
            <person name="Vanneste K."/>
            <person name="Amirebrahimi M."/>
            <person name="Brakel J."/>
            <person name="Bostroem C."/>
            <person name="Chovatia M."/>
            <person name="Grimwood J."/>
            <person name="Jenkins J.W."/>
            <person name="Jueterbock A."/>
            <person name="Mraz A."/>
            <person name="Stam W.T."/>
            <person name="Tice H."/>
            <person name="Bornberg-Bauer E."/>
            <person name="Green P.J."/>
            <person name="Pearson G.A."/>
            <person name="Procaccini G."/>
            <person name="Duarte C.M."/>
            <person name="Schmutz J."/>
            <person name="Reusch T.B.H."/>
            <person name="Van de Peer Y."/>
        </authorList>
    </citation>
    <scope>NUCLEOTIDE SEQUENCE [LARGE SCALE GENOMIC DNA]</scope>
    <source>
        <strain evidence="6">cv. Finnish</strain>
    </source>
</reference>
<evidence type="ECO:0000256" key="1">
    <source>
        <dbReference type="ARBA" id="ARBA00004123"/>
    </source>
</evidence>